<feature type="compositionally biased region" description="Low complexity" evidence="1">
    <location>
        <begin position="68"/>
        <end position="79"/>
    </location>
</feature>
<evidence type="ECO:0000313" key="4">
    <source>
        <dbReference type="Proteomes" id="UP000196230"/>
    </source>
</evidence>
<keyword evidence="2" id="KW-1133">Transmembrane helix</keyword>
<evidence type="ECO:0000256" key="2">
    <source>
        <dbReference type="SAM" id="Phobius"/>
    </source>
</evidence>
<gene>
    <name evidence="3" type="ORF">FM125_06640</name>
</gene>
<evidence type="ECO:0000256" key="1">
    <source>
        <dbReference type="SAM" id="MobiDB-lite"/>
    </source>
</evidence>
<organism evidence="3 4">
    <name type="scientific">Micrococcus lylae</name>
    <dbReference type="NCBI Taxonomy" id="1273"/>
    <lineage>
        <taxon>Bacteria</taxon>
        <taxon>Bacillati</taxon>
        <taxon>Actinomycetota</taxon>
        <taxon>Actinomycetes</taxon>
        <taxon>Micrococcales</taxon>
        <taxon>Micrococcaceae</taxon>
        <taxon>Micrococcus</taxon>
    </lineage>
</organism>
<protein>
    <submittedName>
        <fullName evidence="3">Uncharacterized protein</fullName>
    </submittedName>
</protein>
<reference evidence="3 4" key="1">
    <citation type="submission" date="2017-02" db="EMBL/GenBank/DDBJ databases">
        <authorList>
            <person name="Peterson S.W."/>
        </authorList>
    </citation>
    <scope>NUCLEOTIDE SEQUENCE [LARGE SCALE GENOMIC DNA]</scope>
    <source>
        <strain evidence="3 4">2B3F</strain>
    </source>
</reference>
<proteinExistence type="predicted"/>
<evidence type="ECO:0000313" key="3">
    <source>
        <dbReference type="EMBL" id="SJN27392.1"/>
    </source>
</evidence>
<feature type="transmembrane region" description="Helical" evidence="2">
    <location>
        <begin position="26"/>
        <end position="45"/>
    </location>
</feature>
<accession>A0A1R4J5T6</accession>
<keyword evidence="2" id="KW-0472">Membrane</keyword>
<dbReference type="RefSeq" id="WP_087134044.1">
    <property type="nucleotide sequence ID" value="NZ_FUKP01000043.1"/>
</dbReference>
<keyword evidence="2" id="KW-0812">Transmembrane</keyword>
<dbReference type="AlphaFoldDB" id="A0A1R4J5T6"/>
<feature type="region of interest" description="Disordered" evidence="1">
    <location>
        <begin position="53"/>
        <end position="79"/>
    </location>
</feature>
<name>A0A1R4J5T6_9MICC</name>
<dbReference type="EMBL" id="FUKP01000043">
    <property type="protein sequence ID" value="SJN27392.1"/>
    <property type="molecule type" value="Genomic_DNA"/>
</dbReference>
<dbReference type="Proteomes" id="UP000196230">
    <property type="component" value="Unassembled WGS sequence"/>
</dbReference>
<sequence>MLNSAIVLAAGEGHHVVNELPIPAPWYGIIVFVSLMFMLLCIMGMRSVGIRPSEPGDEVVPHGREAQGHGSHQAQGHGR</sequence>